<evidence type="ECO:0000313" key="8">
    <source>
        <dbReference type="Proteomes" id="UP000622797"/>
    </source>
</evidence>
<dbReference type="OrthoDB" id="424974at2759"/>
<keyword evidence="2" id="KW-0238">DNA-binding</keyword>
<dbReference type="GO" id="GO:0006351">
    <property type="term" value="P:DNA-templated transcription"/>
    <property type="evidence" value="ECO:0007669"/>
    <property type="project" value="InterPro"/>
</dbReference>
<dbReference type="InterPro" id="IPR051127">
    <property type="entry name" value="Fungal_SecMet_Regulators"/>
</dbReference>
<name>A0A8H4U663_9HYPO</name>
<keyword evidence="1" id="KW-0805">Transcription regulation</keyword>
<reference evidence="7" key="2">
    <citation type="submission" date="2020-05" db="EMBL/GenBank/DDBJ databases">
        <authorList>
            <person name="Kim H.-S."/>
            <person name="Proctor R.H."/>
            <person name="Brown D.W."/>
        </authorList>
    </citation>
    <scope>NUCLEOTIDE SEQUENCE</scope>
    <source>
        <strain evidence="7">NRRL 20472</strain>
    </source>
</reference>
<feature type="domain" description="Xylanolytic transcriptional activator regulatory" evidence="6">
    <location>
        <begin position="249"/>
        <end position="326"/>
    </location>
</feature>
<feature type="region of interest" description="Disordered" evidence="5">
    <location>
        <begin position="1"/>
        <end position="30"/>
    </location>
</feature>
<keyword evidence="3" id="KW-0804">Transcription</keyword>
<organism evidence="7 8">
    <name type="scientific">Fusarium sarcochroum</name>
    <dbReference type="NCBI Taxonomy" id="1208366"/>
    <lineage>
        <taxon>Eukaryota</taxon>
        <taxon>Fungi</taxon>
        <taxon>Dikarya</taxon>
        <taxon>Ascomycota</taxon>
        <taxon>Pezizomycotina</taxon>
        <taxon>Sordariomycetes</taxon>
        <taxon>Hypocreomycetidae</taxon>
        <taxon>Hypocreales</taxon>
        <taxon>Nectriaceae</taxon>
        <taxon>Fusarium</taxon>
        <taxon>Fusarium lateritium species complex</taxon>
    </lineage>
</organism>
<evidence type="ECO:0000256" key="1">
    <source>
        <dbReference type="ARBA" id="ARBA00023015"/>
    </source>
</evidence>
<accession>A0A8H4U663</accession>
<dbReference type="PANTHER" id="PTHR47424">
    <property type="entry name" value="REGULATORY PROTEIN GAL4"/>
    <property type="match status" value="1"/>
</dbReference>
<dbReference type="EMBL" id="JABEXW010000128">
    <property type="protein sequence ID" value="KAF4970317.1"/>
    <property type="molecule type" value="Genomic_DNA"/>
</dbReference>
<dbReference type="GO" id="GO:0005634">
    <property type="term" value="C:nucleus"/>
    <property type="evidence" value="ECO:0007669"/>
    <property type="project" value="TreeGrafter"/>
</dbReference>
<sequence>MASSRTQGGTDAAPPAAYPPTRPGSPHDLSLNIAFDYQSTAQTTSSEWNEKESPAENINEQSAIVNATSGKDSGTGVGEGVGYFGMSSGATLLHMIQRLAHGNNINLAYRLRSGPDSSTGTPGSMLASERREIFVLPPARETGPLVDTYFQYFHALTPILHEPTIRAQLTGALPLPTTNGAQVLFNMVFATGANDYAIDEAPRDNGVQYYERARTALQHDLLEGGSLLLVQGLAIMAIYLQRNDKPNTSYICLGLAIRIATALGLHVSTTNGNGKGLTVLESEMRCRIWWGLVTLETGHCMTFGRPHAFSSLSLSSVRLPINTEDEYLTVSSTQQPPDIPDLTRYTPLIMQARLAQLALHSLDRISRSLPSPTLEQIKWCGEYFRDQLAALPAHMQTTGSPPDRLAWAVQTWRARDYMSILYRPVFLSAAWSSGSGSASDEQVREIVDICRNLATENLRDIAHFVRNNPDPHRGCEWYTLYFAIQASLTMLLSIVWEPHHPSSASWRELITDTMTWFRQLRSMKSLGMAWVHIMESVLSTRQGPQPENPTEENQPPAQVEENLSSVIDSFDFERYFSEIWDNQTQTGGPATDVGLSVWEDTVMGLPGAFH</sequence>
<dbReference type="GO" id="GO:0000981">
    <property type="term" value="F:DNA-binding transcription factor activity, RNA polymerase II-specific"/>
    <property type="evidence" value="ECO:0007669"/>
    <property type="project" value="TreeGrafter"/>
</dbReference>
<keyword evidence="4" id="KW-0539">Nucleus</keyword>
<feature type="domain" description="Xylanolytic transcriptional activator regulatory" evidence="6">
    <location>
        <begin position="476"/>
        <end position="562"/>
    </location>
</feature>
<dbReference type="GO" id="GO:0000435">
    <property type="term" value="P:positive regulation of transcription from RNA polymerase II promoter by galactose"/>
    <property type="evidence" value="ECO:0007669"/>
    <property type="project" value="TreeGrafter"/>
</dbReference>
<gene>
    <name evidence="7" type="ORF">FSARC_2637</name>
</gene>
<dbReference type="InterPro" id="IPR007219">
    <property type="entry name" value="XnlR_reg_dom"/>
</dbReference>
<proteinExistence type="predicted"/>
<dbReference type="GO" id="GO:0008270">
    <property type="term" value="F:zinc ion binding"/>
    <property type="evidence" value="ECO:0007669"/>
    <property type="project" value="InterPro"/>
</dbReference>
<evidence type="ECO:0000313" key="7">
    <source>
        <dbReference type="EMBL" id="KAF4970317.1"/>
    </source>
</evidence>
<evidence type="ECO:0000256" key="3">
    <source>
        <dbReference type="ARBA" id="ARBA00023163"/>
    </source>
</evidence>
<dbReference type="Pfam" id="PF04082">
    <property type="entry name" value="Fungal_trans"/>
    <property type="match status" value="1"/>
</dbReference>
<protein>
    <recommendedName>
        <fullName evidence="6">Xylanolytic transcriptional activator regulatory domain-containing protein</fullName>
    </recommendedName>
</protein>
<evidence type="ECO:0000259" key="6">
    <source>
        <dbReference type="SMART" id="SM00906"/>
    </source>
</evidence>
<dbReference type="SMART" id="SM00906">
    <property type="entry name" value="Fungal_trans"/>
    <property type="match status" value="2"/>
</dbReference>
<dbReference type="AlphaFoldDB" id="A0A8H4U663"/>
<dbReference type="PANTHER" id="PTHR47424:SF3">
    <property type="entry name" value="REGULATORY PROTEIN GAL4"/>
    <property type="match status" value="1"/>
</dbReference>
<feature type="region of interest" description="Disordered" evidence="5">
    <location>
        <begin position="540"/>
        <end position="559"/>
    </location>
</feature>
<dbReference type="CDD" id="cd12148">
    <property type="entry name" value="fungal_TF_MHR"/>
    <property type="match status" value="1"/>
</dbReference>
<evidence type="ECO:0000256" key="2">
    <source>
        <dbReference type="ARBA" id="ARBA00023125"/>
    </source>
</evidence>
<dbReference type="GO" id="GO:0000978">
    <property type="term" value="F:RNA polymerase II cis-regulatory region sequence-specific DNA binding"/>
    <property type="evidence" value="ECO:0007669"/>
    <property type="project" value="TreeGrafter"/>
</dbReference>
<reference evidence="7" key="1">
    <citation type="journal article" date="2020" name="BMC Genomics">
        <title>Correction to: Identification and distribution of gene clusters required for synthesis of sphingolipid metabolism inhibitors in diverse species of the filamentous fungus Fusarium.</title>
        <authorList>
            <person name="Kim H.S."/>
            <person name="Lohmar J.M."/>
            <person name="Busman M."/>
            <person name="Brown D.W."/>
            <person name="Naumann T.A."/>
            <person name="Divon H.H."/>
            <person name="Lysoe E."/>
            <person name="Uhlig S."/>
            <person name="Proctor R.H."/>
        </authorList>
    </citation>
    <scope>NUCLEOTIDE SEQUENCE</scope>
    <source>
        <strain evidence="7">NRRL 20472</strain>
    </source>
</reference>
<keyword evidence="8" id="KW-1185">Reference proteome</keyword>
<evidence type="ECO:0000256" key="5">
    <source>
        <dbReference type="SAM" id="MobiDB-lite"/>
    </source>
</evidence>
<evidence type="ECO:0000256" key="4">
    <source>
        <dbReference type="ARBA" id="ARBA00023242"/>
    </source>
</evidence>
<comment type="caution">
    <text evidence="7">The sequence shown here is derived from an EMBL/GenBank/DDBJ whole genome shotgun (WGS) entry which is preliminary data.</text>
</comment>
<dbReference type="Proteomes" id="UP000622797">
    <property type="component" value="Unassembled WGS sequence"/>
</dbReference>